<protein>
    <submittedName>
        <fullName evidence="2">Uncharacterized protein</fullName>
    </submittedName>
</protein>
<evidence type="ECO:0000256" key="1">
    <source>
        <dbReference type="SAM" id="MobiDB-lite"/>
    </source>
</evidence>
<comment type="caution">
    <text evidence="2">The sequence shown here is derived from an EMBL/GenBank/DDBJ whole genome shotgun (WGS) entry which is preliminary data.</text>
</comment>
<sequence length="144" mass="16729">MEIKASVESQPRRREHWSGGSRFRAEIETDLGSPSISRGPGYGFAAAVREPLVRLQRPKFDFEIWDWGYFAWPHDRLDANLEMRDSNPEATLEADRKASESFLNHSTDKLQRYAMDQDTQEQHAEAWPPEQLQEIVLVLNKNML</sequence>
<keyword evidence="3" id="KW-1185">Reference proteome</keyword>
<feature type="region of interest" description="Disordered" evidence="1">
    <location>
        <begin position="1"/>
        <end position="21"/>
    </location>
</feature>
<dbReference type="PANTHER" id="PTHR33890">
    <property type="entry name" value="OS10G0571000 PROTEIN"/>
    <property type="match status" value="1"/>
</dbReference>
<gene>
    <name evidence="2" type="primary">gb07552</name>
    <name evidence="2" type="ORF">PR202_gb07552</name>
</gene>
<evidence type="ECO:0000313" key="3">
    <source>
        <dbReference type="Proteomes" id="UP001054889"/>
    </source>
</evidence>
<name>A0AAV5E9Z1_ELECO</name>
<reference evidence="2" key="1">
    <citation type="journal article" date="2018" name="DNA Res.">
        <title>Multiple hybrid de novo genome assembly of finger millet, an orphan allotetraploid crop.</title>
        <authorList>
            <person name="Hatakeyama M."/>
            <person name="Aluri S."/>
            <person name="Balachadran M.T."/>
            <person name="Sivarajan S.R."/>
            <person name="Patrignani A."/>
            <person name="Gruter S."/>
            <person name="Poveda L."/>
            <person name="Shimizu-Inatsugi R."/>
            <person name="Baeten J."/>
            <person name="Francoijs K.J."/>
            <person name="Nataraja K.N."/>
            <person name="Reddy Y.A.N."/>
            <person name="Phadnis S."/>
            <person name="Ravikumar R.L."/>
            <person name="Schlapbach R."/>
            <person name="Sreeman S.M."/>
            <person name="Shimizu K.K."/>
        </authorList>
    </citation>
    <scope>NUCLEOTIDE SEQUENCE</scope>
</reference>
<evidence type="ECO:0000313" key="2">
    <source>
        <dbReference type="EMBL" id="GJN20204.1"/>
    </source>
</evidence>
<reference evidence="2" key="2">
    <citation type="submission" date="2021-12" db="EMBL/GenBank/DDBJ databases">
        <title>Resequencing data analysis of finger millet.</title>
        <authorList>
            <person name="Hatakeyama M."/>
            <person name="Aluri S."/>
            <person name="Balachadran M.T."/>
            <person name="Sivarajan S.R."/>
            <person name="Poveda L."/>
            <person name="Shimizu-Inatsugi R."/>
            <person name="Schlapbach R."/>
            <person name="Sreeman S.M."/>
            <person name="Shimizu K.K."/>
        </authorList>
    </citation>
    <scope>NUCLEOTIDE SEQUENCE</scope>
</reference>
<dbReference type="PANTHER" id="PTHR33890:SF5">
    <property type="entry name" value="OS10G0571000 PROTEIN"/>
    <property type="match status" value="1"/>
</dbReference>
<organism evidence="2 3">
    <name type="scientific">Eleusine coracana subsp. coracana</name>
    <dbReference type="NCBI Taxonomy" id="191504"/>
    <lineage>
        <taxon>Eukaryota</taxon>
        <taxon>Viridiplantae</taxon>
        <taxon>Streptophyta</taxon>
        <taxon>Embryophyta</taxon>
        <taxon>Tracheophyta</taxon>
        <taxon>Spermatophyta</taxon>
        <taxon>Magnoliopsida</taxon>
        <taxon>Liliopsida</taxon>
        <taxon>Poales</taxon>
        <taxon>Poaceae</taxon>
        <taxon>PACMAD clade</taxon>
        <taxon>Chloridoideae</taxon>
        <taxon>Cynodonteae</taxon>
        <taxon>Eleusininae</taxon>
        <taxon>Eleusine</taxon>
    </lineage>
</organism>
<dbReference type="Proteomes" id="UP001054889">
    <property type="component" value="Unassembled WGS sequence"/>
</dbReference>
<accession>A0AAV5E9Z1</accession>
<dbReference type="EMBL" id="BQKI01000074">
    <property type="protein sequence ID" value="GJN20204.1"/>
    <property type="molecule type" value="Genomic_DNA"/>
</dbReference>
<proteinExistence type="predicted"/>
<dbReference type="AlphaFoldDB" id="A0AAV5E9Z1"/>